<evidence type="ECO:0000256" key="7">
    <source>
        <dbReference type="ARBA" id="ARBA00022723"/>
    </source>
</evidence>
<keyword evidence="6 13" id="KW-0812">Transmembrane</keyword>
<keyword evidence="8" id="KW-0863">Zinc-finger</keyword>
<keyword evidence="5" id="KW-0808">Transferase</keyword>
<evidence type="ECO:0000256" key="3">
    <source>
        <dbReference type="ARBA" id="ARBA00004906"/>
    </source>
</evidence>
<proteinExistence type="predicted"/>
<dbReference type="EMBL" id="LSSL01004060">
    <property type="protein sequence ID" value="OLY79830.1"/>
    <property type="molecule type" value="Genomic_DNA"/>
</dbReference>
<evidence type="ECO:0000256" key="11">
    <source>
        <dbReference type="ARBA" id="ARBA00022989"/>
    </source>
</evidence>
<dbReference type="SMART" id="SM00744">
    <property type="entry name" value="RINGv"/>
    <property type="match status" value="1"/>
</dbReference>
<feature type="transmembrane region" description="Helical" evidence="13">
    <location>
        <begin position="644"/>
        <end position="665"/>
    </location>
</feature>
<feature type="transmembrane region" description="Helical" evidence="13">
    <location>
        <begin position="1127"/>
        <end position="1155"/>
    </location>
</feature>
<feature type="transmembrane region" description="Helical" evidence="13">
    <location>
        <begin position="835"/>
        <end position="853"/>
    </location>
</feature>
<dbReference type="OrthoDB" id="264354at2759"/>
<name>A0A1R0GSG7_9FUNG</name>
<feature type="transmembrane region" description="Helical" evidence="13">
    <location>
        <begin position="1271"/>
        <end position="1288"/>
    </location>
</feature>
<evidence type="ECO:0000313" key="15">
    <source>
        <dbReference type="EMBL" id="OLY79830.1"/>
    </source>
</evidence>
<feature type="transmembrane region" description="Helical" evidence="13">
    <location>
        <begin position="235"/>
        <end position="254"/>
    </location>
</feature>
<evidence type="ECO:0000256" key="10">
    <source>
        <dbReference type="ARBA" id="ARBA00022833"/>
    </source>
</evidence>
<feature type="transmembrane region" description="Helical" evidence="13">
    <location>
        <begin position="1189"/>
        <end position="1214"/>
    </location>
</feature>
<evidence type="ECO:0000256" key="12">
    <source>
        <dbReference type="ARBA" id="ARBA00023136"/>
    </source>
</evidence>
<evidence type="ECO:0000256" key="1">
    <source>
        <dbReference type="ARBA" id="ARBA00000900"/>
    </source>
</evidence>
<protein>
    <recommendedName>
        <fullName evidence="4">RING-type E3 ubiquitin transferase</fullName>
        <ecNumber evidence="4">2.3.2.27</ecNumber>
    </recommendedName>
</protein>
<comment type="caution">
    <text evidence="15">The sequence shown here is derived from an EMBL/GenBank/DDBJ whole genome shotgun (WGS) entry which is preliminary data.</text>
</comment>
<feature type="transmembrane region" description="Helical" evidence="13">
    <location>
        <begin position="1318"/>
        <end position="1340"/>
    </location>
</feature>
<gene>
    <name evidence="15" type="ORF">AYI68_g6090</name>
</gene>
<dbReference type="InterPro" id="IPR011016">
    <property type="entry name" value="Znf_RING-CH"/>
</dbReference>
<dbReference type="SUPFAM" id="SSF57850">
    <property type="entry name" value="RING/U-box"/>
    <property type="match status" value="1"/>
</dbReference>
<accession>A0A1R0GSG7</accession>
<sequence length="1431" mass="163735">MSQTDIICRVCRGEGTEEEPLFHPCKCSGSIKYVHQDCLLEWLQHSKNKNCELCGHNYSISPVYSEKMPKRLPIFVLLKRALIYQFKVLALCLRTIFVMFLWLILLPNVAAYFTRFCFWFADFIVQGDDGQISKYPPHFFNFYPSISQHNSTNQIDDNSNALVQENQYFISFHKLLISLVQNLPLSKEFLYNLENINNIQKNSFYSALKSYLTSDHHQITEKLYPFITHVVTNSFYGSAIILSAVVVFMSIFFLRNWILTNDLLLGNEDQDLELDDNELEPQNVSDSEEDYAGDVDVLFEYPKPLGDTNYYQTSSIDTSFVDSSSPSQPSLETFESNIFDLVPEYSNSTSSNPNLILNTDSPHFAHSDVYETGKPEFHLEHLDDIDFPLASTQDRALSEFQNLNPIVPPQNNFMVHEGPAHPLPPVHVEQEFLEDNLPPDMQLDNLDDEPQMIEVAGGILEAVGIRGPFITGIQYLILVSLLVVLVVTLCVWFPYTIGKCIISSQLISLIPFSIAASASLFETFLIFFNSTLVLPLFSAFSDVAYCMCDFLYSKSQFLPSLSDECSLKYFGAAGLWIPENLTFISNFFDGFHLPEYFFSRLNLVPSFISGWKKWLSIFYDGYASFLRVLSSPAPSIPSSGISSVLIPLFLGYGALLMITWISTLISFDKRSPVYKFSKMALRMFKVVFFLIIELFFFPLMCGVEVNIFTIGLLSGDSIASRLELALMNLYTFAFLHWVLGAIYLFKLSSFINACRSVFRPGVFWFISDPHNTDHKPISEILRRSAYSISKKLIFSGFVYSVSILIFVGGTSQLLLLCLPSNFPLDLSMKFSSNKTSLTLALVHFILPGLLIRFRSHLVPKDSISKLWKFLAHKFRLTEFLLGHISPNEIGTLKYSNWKSFFSHYLPFVTTCENVIDMCWFTIYERFEMTSSEFKFDFGSRINSQIWLDRVQNLLKKLEKQGDKYQMRPLSHFHPCSGRLLIFQDLVNSVFETYIPGVEFQIDGQFYRVPNNDSLPIVPGRKMIVPVNSSGKVLDPKHDYFAIDAIAGEKGIRELMFKYGVRDKADMRFKPENYKFVFSPKKIGRRFLSLVTTVVLMILFFCFSILYFPLFVGDSFYRYFPDQDSNTFFSFCIGAGIILFTFIASKPFLLVVRCIYRFSKSLVSRFLYSQIESPSSEIICSGILDSAKDFYLASFNLTCVAIMFGLIVPAMLVLVSDLYFTRMIRISHFRQARLISRVSKLGSPVQNFSSMPKYSGLLVFDAGSIYSFLHEWLFGLLLVRSLYGVIYLFPQSHYALVLDEALRVDNPSSWNVKRLFREFVFPISLFAFALLVSPVLLTLSLSNSSLLSRLNMEFLMNINQGDSKSSSNLSYSIVESLIDLDQGILTYSCVMILTAIVGFNFLVLLAQRFKIWVEKMKEEEYMVGRQLHNMVE</sequence>
<comment type="subcellular location">
    <subcellularLocation>
        <location evidence="2">Membrane</location>
        <topology evidence="2">Multi-pass membrane protein</topology>
    </subcellularLocation>
</comment>
<feature type="domain" description="RING-CH-type" evidence="14">
    <location>
        <begin position="1"/>
        <end position="61"/>
    </location>
</feature>
<evidence type="ECO:0000256" key="2">
    <source>
        <dbReference type="ARBA" id="ARBA00004141"/>
    </source>
</evidence>
<evidence type="ECO:0000259" key="14">
    <source>
        <dbReference type="PROSITE" id="PS51292"/>
    </source>
</evidence>
<dbReference type="Pfam" id="PF12906">
    <property type="entry name" value="RINGv"/>
    <property type="match status" value="1"/>
</dbReference>
<dbReference type="PROSITE" id="PS51292">
    <property type="entry name" value="ZF_RING_CH"/>
    <property type="match status" value="1"/>
</dbReference>
<evidence type="ECO:0000256" key="6">
    <source>
        <dbReference type="ARBA" id="ARBA00022692"/>
    </source>
</evidence>
<dbReference type="Pfam" id="PF23113">
    <property type="entry name" value="MARCHF6_C"/>
    <property type="match status" value="1"/>
</dbReference>
<feature type="transmembrane region" description="Helical" evidence="13">
    <location>
        <begin position="686"/>
        <end position="713"/>
    </location>
</feature>
<dbReference type="GO" id="GO:0036503">
    <property type="term" value="P:ERAD pathway"/>
    <property type="evidence" value="ECO:0007669"/>
    <property type="project" value="TreeGrafter"/>
</dbReference>
<dbReference type="GO" id="GO:0005789">
    <property type="term" value="C:endoplasmic reticulum membrane"/>
    <property type="evidence" value="ECO:0007669"/>
    <property type="project" value="TreeGrafter"/>
</dbReference>
<dbReference type="PANTHER" id="PTHR13145">
    <property type="entry name" value="SSM4 PROTEIN"/>
    <property type="match status" value="1"/>
</dbReference>
<keyword evidence="10" id="KW-0862">Zinc</keyword>
<feature type="transmembrane region" description="Helical" evidence="13">
    <location>
        <begin position="1383"/>
        <end position="1405"/>
    </location>
</feature>
<comment type="catalytic activity">
    <reaction evidence="1">
        <text>S-ubiquitinyl-[E2 ubiquitin-conjugating enzyme]-L-cysteine + [acceptor protein]-L-lysine = [E2 ubiquitin-conjugating enzyme]-L-cysteine + N(6)-ubiquitinyl-[acceptor protein]-L-lysine.</text>
        <dbReference type="EC" id="2.3.2.27"/>
    </reaction>
</comment>
<dbReference type="Gene3D" id="3.30.40.10">
    <property type="entry name" value="Zinc/RING finger domain, C3HC4 (zinc finger)"/>
    <property type="match status" value="1"/>
</dbReference>
<keyword evidence="11 13" id="KW-1133">Transmembrane helix</keyword>
<feature type="transmembrane region" description="Helical" evidence="13">
    <location>
        <begin position="725"/>
        <end position="745"/>
    </location>
</feature>
<comment type="pathway">
    <text evidence="3">Protein modification; protein ubiquitination.</text>
</comment>
<evidence type="ECO:0000256" key="13">
    <source>
        <dbReference type="SAM" id="Phobius"/>
    </source>
</evidence>
<keyword evidence="12 13" id="KW-0472">Membrane</keyword>
<evidence type="ECO:0000313" key="16">
    <source>
        <dbReference type="Proteomes" id="UP000187455"/>
    </source>
</evidence>
<evidence type="ECO:0000256" key="4">
    <source>
        <dbReference type="ARBA" id="ARBA00012483"/>
    </source>
</evidence>
<dbReference type="FunFam" id="3.30.40.10:FF:000287">
    <property type="entry name" value="RING finger membrane protein"/>
    <property type="match status" value="1"/>
</dbReference>
<keyword evidence="16" id="KW-1185">Reference proteome</keyword>
<organism evidence="15 16">
    <name type="scientific">Smittium mucronatum</name>
    <dbReference type="NCBI Taxonomy" id="133383"/>
    <lineage>
        <taxon>Eukaryota</taxon>
        <taxon>Fungi</taxon>
        <taxon>Fungi incertae sedis</taxon>
        <taxon>Zoopagomycota</taxon>
        <taxon>Kickxellomycotina</taxon>
        <taxon>Harpellomycetes</taxon>
        <taxon>Harpellales</taxon>
        <taxon>Legeriomycetaceae</taxon>
        <taxon>Smittium</taxon>
    </lineage>
</organism>
<dbReference type="GO" id="GO:0008270">
    <property type="term" value="F:zinc ion binding"/>
    <property type="evidence" value="ECO:0007669"/>
    <property type="project" value="UniProtKB-KW"/>
</dbReference>
<keyword evidence="9" id="KW-0833">Ubl conjugation pathway</keyword>
<dbReference type="InterPro" id="IPR013083">
    <property type="entry name" value="Znf_RING/FYVE/PHD"/>
</dbReference>
<evidence type="ECO:0000256" key="9">
    <source>
        <dbReference type="ARBA" id="ARBA00022786"/>
    </source>
</evidence>
<dbReference type="InterPro" id="IPR056521">
    <property type="entry name" value="MARCHF6-like_C"/>
</dbReference>
<feature type="transmembrane region" description="Helical" evidence="13">
    <location>
        <begin position="792"/>
        <end position="815"/>
    </location>
</feature>
<reference evidence="15 16" key="1">
    <citation type="journal article" date="2016" name="Mol. Biol. Evol.">
        <title>Genome-Wide Survey of Gut Fungi (Harpellales) Reveals the First Horizontally Transferred Ubiquitin Gene from a Mosquito Host.</title>
        <authorList>
            <person name="Wang Y."/>
            <person name="White M.M."/>
            <person name="Kvist S."/>
            <person name="Moncalvo J.M."/>
        </authorList>
    </citation>
    <scope>NUCLEOTIDE SEQUENCE [LARGE SCALE GENOMIC DNA]</scope>
    <source>
        <strain evidence="15 16">ALG-7-W6</strain>
    </source>
</reference>
<dbReference type="EC" id="2.3.2.27" evidence="4"/>
<dbReference type="STRING" id="133383.A0A1R0GSG7"/>
<dbReference type="GO" id="GO:0061630">
    <property type="term" value="F:ubiquitin protein ligase activity"/>
    <property type="evidence" value="ECO:0007669"/>
    <property type="project" value="UniProtKB-EC"/>
</dbReference>
<dbReference type="Proteomes" id="UP000187455">
    <property type="component" value="Unassembled WGS sequence"/>
</dbReference>
<feature type="transmembrane region" description="Helical" evidence="13">
    <location>
        <begin position="88"/>
        <end position="113"/>
    </location>
</feature>
<keyword evidence="7" id="KW-0479">Metal-binding</keyword>
<feature type="transmembrane region" description="Helical" evidence="13">
    <location>
        <begin position="475"/>
        <end position="495"/>
    </location>
</feature>
<feature type="transmembrane region" description="Helical" evidence="13">
    <location>
        <begin position="1086"/>
        <end position="1107"/>
    </location>
</feature>
<dbReference type="PANTHER" id="PTHR13145:SF0">
    <property type="entry name" value="E3 UBIQUITIN-PROTEIN LIGASE MARCHF6"/>
    <property type="match status" value="1"/>
</dbReference>
<evidence type="ECO:0000256" key="8">
    <source>
        <dbReference type="ARBA" id="ARBA00022771"/>
    </source>
</evidence>
<feature type="transmembrane region" description="Helical" evidence="13">
    <location>
        <begin position="501"/>
        <end position="521"/>
    </location>
</feature>
<evidence type="ECO:0000256" key="5">
    <source>
        <dbReference type="ARBA" id="ARBA00022679"/>
    </source>
</evidence>
<dbReference type="CDD" id="cd16702">
    <property type="entry name" value="RING_CH-C4HC3_MARCH6"/>
    <property type="match status" value="1"/>
</dbReference>